<evidence type="ECO:0000313" key="1">
    <source>
        <dbReference type="EMBL" id="KAL2825643.1"/>
    </source>
</evidence>
<sequence>MRLRRLIAPNMRATASPRRVSAFDRFTSNNLSYAHPLGMNLRWTAADAVISAAAIINLSASSKTARSFAYHVSRQSAAEEPVGFLQVSQMPELLEPVPGKLGAELPTNAVRYDQVGSRWSGLAG</sequence>
<dbReference type="Proteomes" id="UP001610335">
    <property type="component" value="Unassembled WGS sequence"/>
</dbReference>
<gene>
    <name evidence="1" type="ORF">BDW59DRAFT_71902</name>
</gene>
<evidence type="ECO:0000313" key="2">
    <source>
        <dbReference type="Proteomes" id="UP001610335"/>
    </source>
</evidence>
<name>A0ABR4IFJ0_9EURO</name>
<keyword evidence="2" id="KW-1185">Reference proteome</keyword>
<dbReference type="EMBL" id="JBFXLS010000035">
    <property type="protein sequence ID" value="KAL2825643.1"/>
    <property type="molecule type" value="Genomic_DNA"/>
</dbReference>
<comment type="caution">
    <text evidence="1">The sequence shown here is derived from an EMBL/GenBank/DDBJ whole genome shotgun (WGS) entry which is preliminary data.</text>
</comment>
<dbReference type="InterPro" id="IPR021276">
    <property type="entry name" value="DUF2855"/>
</dbReference>
<protein>
    <submittedName>
        <fullName evidence="1">Uncharacterized protein</fullName>
    </submittedName>
</protein>
<accession>A0ABR4IFJ0</accession>
<dbReference type="Pfam" id="PF11017">
    <property type="entry name" value="DUF2855"/>
    <property type="match status" value="1"/>
</dbReference>
<reference evidence="1 2" key="1">
    <citation type="submission" date="2024-07" db="EMBL/GenBank/DDBJ databases">
        <title>Section-level genome sequencing and comparative genomics of Aspergillus sections Usti and Cavernicolus.</title>
        <authorList>
            <consortium name="Lawrence Berkeley National Laboratory"/>
            <person name="Nybo J.L."/>
            <person name="Vesth T.C."/>
            <person name="Theobald S."/>
            <person name="Frisvad J.C."/>
            <person name="Larsen T.O."/>
            <person name="Kjaerboelling I."/>
            <person name="Rothschild-Mancinelli K."/>
            <person name="Lyhne E.K."/>
            <person name="Kogle M.E."/>
            <person name="Barry K."/>
            <person name="Clum A."/>
            <person name="Na H."/>
            <person name="Ledsgaard L."/>
            <person name="Lin J."/>
            <person name="Lipzen A."/>
            <person name="Kuo A."/>
            <person name="Riley R."/>
            <person name="Mondo S."/>
            <person name="LaButti K."/>
            <person name="Haridas S."/>
            <person name="Pangalinan J."/>
            <person name="Salamov A.A."/>
            <person name="Simmons B.A."/>
            <person name="Magnuson J.K."/>
            <person name="Chen J."/>
            <person name="Drula E."/>
            <person name="Henrissat B."/>
            <person name="Wiebenga A."/>
            <person name="Lubbers R.J."/>
            <person name="Gomes A.C."/>
            <person name="Makela M.R."/>
            <person name="Stajich J."/>
            <person name="Grigoriev I.V."/>
            <person name="Mortensen U.H."/>
            <person name="De vries R.P."/>
            <person name="Baker S.E."/>
            <person name="Andersen M.R."/>
        </authorList>
    </citation>
    <scope>NUCLEOTIDE SEQUENCE [LARGE SCALE GENOMIC DNA]</scope>
    <source>
        <strain evidence="1 2">CBS 600.67</strain>
    </source>
</reference>
<organism evidence="1 2">
    <name type="scientific">Aspergillus cavernicola</name>
    <dbReference type="NCBI Taxonomy" id="176166"/>
    <lineage>
        <taxon>Eukaryota</taxon>
        <taxon>Fungi</taxon>
        <taxon>Dikarya</taxon>
        <taxon>Ascomycota</taxon>
        <taxon>Pezizomycotina</taxon>
        <taxon>Eurotiomycetes</taxon>
        <taxon>Eurotiomycetidae</taxon>
        <taxon>Eurotiales</taxon>
        <taxon>Aspergillaceae</taxon>
        <taxon>Aspergillus</taxon>
        <taxon>Aspergillus subgen. Nidulantes</taxon>
    </lineage>
</organism>
<proteinExistence type="predicted"/>